<name>A0A368W5S1_9BACL</name>
<keyword evidence="3" id="KW-0349">Heme</keyword>
<comment type="similarity">
    <text evidence="1">Belongs to the catalase family.</text>
</comment>
<dbReference type="SUPFAM" id="SSF56634">
    <property type="entry name" value="Heme-dependent catalase-like"/>
    <property type="match status" value="1"/>
</dbReference>
<gene>
    <name evidence="8" type="ORF">DFP97_10647</name>
</gene>
<feature type="domain" description="Catalase core" evidence="7">
    <location>
        <begin position="2"/>
        <end position="85"/>
    </location>
</feature>
<keyword evidence="5" id="KW-0560">Oxidoreductase</keyword>
<proteinExistence type="inferred from homology"/>
<accession>A0A368W5S1</accession>
<dbReference type="GO" id="GO:0020037">
    <property type="term" value="F:heme binding"/>
    <property type="evidence" value="ECO:0007669"/>
    <property type="project" value="InterPro"/>
</dbReference>
<dbReference type="AlphaFoldDB" id="A0A368W5S1"/>
<dbReference type="GO" id="GO:0005737">
    <property type="term" value="C:cytoplasm"/>
    <property type="evidence" value="ECO:0007669"/>
    <property type="project" value="TreeGrafter"/>
</dbReference>
<evidence type="ECO:0000256" key="2">
    <source>
        <dbReference type="ARBA" id="ARBA00022559"/>
    </source>
</evidence>
<dbReference type="InterPro" id="IPR020835">
    <property type="entry name" value="Catalase_sf"/>
</dbReference>
<dbReference type="Proteomes" id="UP000252415">
    <property type="component" value="Unassembled WGS sequence"/>
</dbReference>
<keyword evidence="9" id="KW-1185">Reference proteome</keyword>
<organism evidence="8 9">
    <name type="scientific">Paenibacillus prosopidis</name>
    <dbReference type="NCBI Taxonomy" id="630520"/>
    <lineage>
        <taxon>Bacteria</taxon>
        <taxon>Bacillati</taxon>
        <taxon>Bacillota</taxon>
        <taxon>Bacilli</taxon>
        <taxon>Bacillales</taxon>
        <taxon>Paenibacillaceae</taxon>
        <taxon>Paenibacillus</taxon>
    </lineage>
</organism>
<dbReference type="PROSITE" id="PS51402">
    <property type="entry name" value="CATALASE_3"/>
    <property type="match status" value="1"/>
</dbReference>
<dbReference type="PANTHER" id="PTHR11465">
    <property type="entry name" value="CATALASE"/>
    <property type="match status" value="1"/>
</dbReference>
<dbReference type="InterPro" id="IPR011614">
    <property type="entry name" value="Catalase_core"/>
</dbReference>
<evidence type="ECO:0000256" key="1">
    <source>
        <dbReference type="ARBA" id="ARBA00005329"/>
    </source>
</evidence>
<sequence>MKNLDVELAAKLAGENPDYHIEDLFNAIDKGDFPAWKLYVQIMPLEDAKTYRFDPFDITKVWSQKEYPLIEVGHMVLNRNPGQLFYRC</sequence>
<dbReference type="GO" id="GO:0042744">
    <property type="term" value="P:hydrogen peroxide catabolic process"/>
    <property type="evidence" value="ECO:0007669"/>
    <property type="project" value="TreeGrafter"/>
</dbReference>
<keyword evidence="6" id="KW-0408">Iron</keyword>
<dbReference type="Gene3D" id="2.40.180.10">
    <property type="entry name" value="Catalase core domain"/>
    <property type="match status" value="1"/>
</dbReference>
<comment type="caution">
    <text evidence="8">The sequence shown here is derived from an EMBL/GenBank/DDBJ whole genome shotgun (WGS) entry which is preliminary data.</text>
</comment>
<dbReference type="EMBL" id="QPJD01000006">
    <property type="protein sequence ID" value="RCW48347.1"/>
    <property type="molecule type" value="Genomic_DNA"/>
</dbReference>
<evidence type="ECO:0000313" key="9">
    <source>
        <dbReference type="Proteomes" id="UP000252415"/>
    </source>
</evidence>
<dbReference type="InterPro" id="IPR018028">
    <property type="entry name" value="Catalase"/>
</dbReference>
<evidence type="ECO:0000256" key="3">
    <source>
        <dbReference type="ARBA" id="ARBA00022617"/>
    </source>
</evidence>
<reference evidence="8 9" key="1">
    <citation type="submission" date="2018-07" db="EMBL/GenBank/DDBJ databases">
        <title>Genomic Encyclopedia of Type Strains, Phase III (KMG-III): the genomes of soil and plant-associated and newly described type strains.</title>
        <authorList>
            <person name="Whitman W."/>
        </authorList>
    </citation>
    <scope>NUCLEOTIDE SEQUENCE [LARGE SCALE GENOMIC DNA]</scope>
    <source>
        <strain evidence="8 9">CECT 7506</strain>
    </source>
</reference>
<dbReference type="PANTHER" id="PTHR11465:SF9">
    <property type="entry name" value="CATALASE"/>
    <property type="match status" value="1"/>
</dbReference>
<keyword evidence="4" id="KW-0479">Metal-binding</keyword>
<evidence type="ECO:0000256" key="6">
    <source>
        <dbReference type="ARBA" id="ARBA00023004"/>
    </source>
</evidence>
<evidence type="ECO:0000313" key="8">
    <source>
        <dbReference type="EMBL" id="RCW48347.1"/>
    </source>
</evidence>
<dbReference type="GO" id="GO:0042542">
    <property type="term" value="P:response to hydrogen peroxide"/>
    <property type="evidence" value="ECO:0007669"/>
    <property type="project" value="TreeGrafter"/>
</dbReference>
<keyword evidence="2" id="KW-0575">Peroxidase</keyword>
<dbReference type="GO" id="GO:0046872">
    <property type="term" value="F:metal ion binding"/>
    <property type="evidence" value="ECO:0007669"/>
    <property type="project" value="UniProtKB-KW"/>
</dbReference>
<evidence type="ECO:0000259" key="7">
    <source>
        <dbReference type="Pfam" id="PF00199"/>
    </source>
</evidence>
<dbReference type="GO" id="GO:0004096">
    <property type="term" value="F:catalase activity"/>
    <property type="evidence" value="ECO:0007669"/>
    <property type="project" value="InterPro"/>
</dbReference>
<dbReference type="Pfam" id="PF00199">
    <property type="entry name" value="Catalase"/>
    <property type="match status" value="1"/>
</dbReference>
<evidence type="ECO:0000256" key="5">
    <source>
        <dbReference type="ARBA" id="ARBA00023002"/>
    </source>
</evidence>
<evidence type="ECO:0000256" key="4">
    <source>
        <dbReference type="ARBA" id="ARBA00022723"/>
    </source>
</evidence>
<protein>
    <submittedName>
        <fullName evidence="8">Catalase</fullName>
    </submittedName>
</protein>